<feature type="non-terminal residue" evidence="1">
    <location>
        <position position="92"/>
    </location>
</feature>
<gene>
    <name evidence="1" type="ORF">X975_21444</name>
</gene>
<protein>
    <submittedName>
        <fullName evidence="1">Retrovirus-related Pol polyprotein from transposon gypsy</fullName>
    </submittedName>
</protein>
<dbReference type="Gene3D" id="3.30.70.270">
    <property type="match status" value="1"/>
</dbReference>
<dbReference type="InterPro" id="IPR043128">
    <property type="entry name" value="Rev_trsase/Diguanyl_cyclase"/>
</dbReference>
<dbReference type="InterPro" id="IPR043502">
    <property type="entry name" value="DNA/RNA_pol_sf"/>
</dbReference>
<dbReference type="Gene3D" id="3.10.10.10">
    <property type="entry name" value="HIV Type 1 Reverse Transcriptase, subunit A, domain 1"/>
    <property type="match status" value="1"/>
</dbReference>
<keyword evidence="2" id="KW-1185">Reference proteome</keyword>
<proteinExistence type="predicted"/>
<reference evidence="1 2" key="1">
    <citation type="submission" date="2013-11" db="EMBL/GenBank/DDBJ databases">
        <title>Genome sequencing of Stegodyphus mimosarum.</title>
        <authorList>
            <person name="Bechsgaard J."/>
        </authorList>
    </citation>
    <scope>NUCLEOTIDE SEQUENCE [LARGE SCALE GENOMIC DNA]</scope>
</reference>
<dbReference type="OrthoDB" id="6423797at2759"/>
<dbReference type="STRING" id="407821.A0A087TE04"/>
<evidence type="ECO:0000313" key="1">
    <source>
        <dbReference type="EMBL" id="KFM63343.1"/>
    </source>
</evidence>
<evidence type="ECO:0000313" key="2">
    <source>
        <dbReference type="Proteomes" id="UP000054359"/>
    </source>
</evidence>
<accession>A0A087TE04</accession>
<dbReference type="Proteomes" id="UP000054359">
    <property type="component" value="Unassembled WGS sequence"/>
</dbReference>
<dbReference type="SUPFAM" id="SSF56672">
    <property type="entry name" value="DNA/RNA polymerases"/>
    <property type="match status" value="1"/>
</dbReference>
<name>A0A087TE04_STEMI</name>
<dbReference type="AlphaFoldDB" id="A0A087TE04"/>
<dbReference type="EMBL" id="KK114790">
    <property type="protein sequence ID" value="KFM63343.1"/>
    <property type="molecule type" value="Genomic_DNA"/>
</dbReference>
<dbReference type="GO" id="GO:0071897">
    <property type="term" value="P:DNA biosynthetic process"/>
    <property type="evidence" value="ECO:0007669"/>
    <property type="project" value="UniProtKB-ARBA"/>
</dbReference>
<organism evidence="1 2">
    <name type="scientific">Stegodyphus mimosarum</name>
    <name type="common">African social velvet spider</name>
    <dbReference type="NCBI Taxonomy" id="407821"/>
    <lineage>
        <taxon>Eukaryota</taxon>
        <taxon>Metazoa</taxon>
        <taxon>Ecdysozoa</taxon>
        <taxon>Arthropoda</taxon>
        <taxon>Chelicerata</taxon>
        <taxon>Arachnida</taxon>
        <taxon>Araneae</taxon>
        <taxon>Araneomorphae</taxon>
        <taxon>Entelegynae</taxon>
        <taxon>Eresoidea</taxon>
        <taxon>Eresidae</taxon>
        <taxon>Stegodyphus</taxon>
    </lineage>
</organism>
<sequence>MHRFKTKKKVVEDSFPIDQVEVVLGHLGQPKVFSTLDLKSGFFHFPVRKYTKYLAFICHADSFEFLRVLFSLTTSSSVFLRFIYNLFREFII</sequence>